<organism evidence="1 2">
    <name type="scientific">Puccinia graminis f. sp. tritici</name>
    <dbReference type="NCBI Taxonomy" id="56615"/>
    <lineage>
        <taxon>Eukaryota</taxon>
        <taxon>Fungi</taxon>
        <taxon>Dikarya</taxon>
        <taxon>Basidiomycota</taxon>
        <taxon>Pucciniomycotina</taxon>
        <taxon>Pucciniomycetes</taxon>
        <taxon>Pucciniales</taxon>
        <taxon>Pucciniaceae</taxon>
        <taxon>Puccinia</taxon>
    </lineage>
</organism>
<protein>
    <submittedName>
        <fullName evidence="1">Uncharacterized protein</fullName>
    </submittedName>
</protein>
<evidence type="ECO:0000313" key="1">
    <source>
        <dbReference type="EMBL" id="KAA1122319.1"/>
    </source>
</evidence>
<reference evidence="1 2" key="1">
    <citation type="submission" date="2019-05" db="EMBL/GenBank/DDBJ databases">
        <title>Emergence of the Ug99 lineage of the wheat stem rust pathogen through somatic hybridization.</title>
        <authorList>
            <person name="Li F."/>
            <person name="Upadhyaya N.M."/>
            <person name="Sperschneider J."/>
            <person name="Matny O."/>
            <person name="Nguyen-Phuc H."/>
            <person name="Mago R."/>
            <person name="Raley C."/>
            <person name="Miller M.E."/>
            <person name="Silverstein K.A.T."/>
            <person name="Henningsen E."/>
            <person name="Hirsch C.D."/>
            <person name="Visser B."/>
            <person name="Pretorius Z.A."/>
            <person name="Steffenson B.J."/>
            <person name="Schwessinger B."/>
            <person name="Dodds P.N."/>
            <person name="Figueroa M."/>
        </authorList>
    </citation>
    <scope>NUCLEOTIDE SEQUENCE [LARGE SCALE GENOMIC DNA]</scope>
    <source>
        <strain evidence="1 2">Ug99</strain>
    </source>
</reference>
<dbReference type="Proteomes" id="UP000325313">
    <property type="component" value="Unassembled WGS sequence"/>
</dbReference>
<dbReference type="EMBL" id="VDEP01000236">
    <property type="protein sequence ID" value="KAA1122319.1"/>
    <property type="molecule type" value="Genomic_DNA"/>
</dbReference>
<proteinExistence type="predicted"/>
<name>A0A5B0RAI0_PUCGR</name>
<sequence>MACLAWLTGVERHSEGGTYKTNSSSVLANYISPILHLPIKNFLKTSHPPCYRIPPIISAVQVKFTKVFRYNTVKTSIRAQSRAIHCTFTLRLDQRPTHVTKVLVLWAQHEE</sequence>
<dbReference type="AlphaFoldDB" id="A0A5B0RAI0"/>
<accession>A0A5B0RAI0</accession>
<comment type="caution">
    <text evidence="1">The sequence shown here is derived from an EMBL/GenBank/DDBJ whole genome shotgun (WGS) entry which is preliminary data.</text>
</comment>
<evidence type="ECO:0000313" key="2">
    <source>
        <dbReference type="Proteomes" id="UP000325313"/>
    </source>
</evidence>
<gene>
    <name evidence="1" type="ORF">PGTUg99_036598</name>
</gene>